<evidence type="ECO:0000259" key="1">
    <source>
        <dbReference type="PROSITE" id="PS50878"/>
    </source>
</evidence>
<reference evidence="2" key="2">
    <citation type="submission" date="2021-03" db="UniProtKB">
        <authorList>
            <consortium name="Ensembl"/>
        </authorList>
    </citation>
    <scope>IDENTIFICATION</scope>
</reference>
<dbReference type="CDD" id="cd01650">
    <property type="entry name" value="RT_nLTR_like"/>
    <property type="match status" value="1"/>
</dbReference>
<dbReference type="Pfam" id="PF00078">
    <property type="entry name" value="RVT_1"/>
    <property type="match status" value="1"/>
</dbReference>
<dbReference type="Pfam" id="PF03372">
    <property type="entry name" value="Exo_endo_phos"/>
    <property type="match status" value="1"/>
</dbReference>
<sequence>MMAVSPIRFLTSNVCSVRTQRARFLAFESLANSDAEVFFLQETRLTTQADLRKARADWRHGPSFWSIAEEPCGGVAILFRGGLNIRVHRLLEVQVGRCLLLDVTLNGRRFRLINIYGPQSMSGRRALLAEIRPYLHTSLSVIFGGDFNQVLRPEDRSGRLGKSESFFFKQLVQQAGLVDVATWEGRRATHTYRCGGRSSRLDMAFVRMGEEFTDVREVGVEYSDHLTLSFTVGTLSVPAKGKGLWRLSSDSLEGESVGKSFEALLQHQFGRVDFYDSVSSWWEDVKRSFRTFFRKLSVRREGNRYKKYLTLLKKLESSISDGVEGSKITQLKAQIRECQYSRYKSLVQERDYGSFRSPDPFLNCRENVGRKLITGLIDPKGELQTSREGILGVVKGFYASLFRAKALDKGRTSSFLEATPGPDVTNLDFEPLTAEITEDEVKAAIDCLAKKKAPGPDGLTAEFYKKFKDQLAPVLVEVFRDCLEGGILPPSMRESSLILLSKGKDPQRVENWRPIALLNTDRKLLARILFTRLILFSGTLLSPVQSCTVKGRSIFEAILTIREALELCKVQNIGCYFLSLDQAKAFDRVDHEYLWAVLAKYGIPGTFIRWLSALYKGAVSFPLINGWRGENFEVGAGVRQGCPLSPLLYVFAIDPFLRRLQAGGIKGLSVPCSQPLRSVAYADDVTVAVSCPEDVGVLSETIRSYSEASGSLVNMDKSQAFWSLDEEPAFPLREFSVAPTQIRILGIKFGKGDDCRQNWEEKLDAGSVAYADDVTVAVSCLEDVGVLSETIRSYSEASGSLVNMDKSQAFWSLDEEPAFPLREFSVAPTQIRILGIKFGKGDDCRQNWEEKLDAGNAKVQRWKQWRLSYSERVKLVKTYLVPIFLFVSYVYPLPEALYARIHSLFFQLIWGSRLNPVKRGVTYLQRKEGGLGMLCPVAFFGSIFLKSNFGCLGQRTDSLWECCVRRWVLPLVGDWVLGGSVKTVRVRGRQLPPHLELGLKLLRKWDIGIGELGSVARRQIYQRILGTYFIVPLALKDCVGNILSQSLRWLNDRRVPPKYFDLNWLALQGRLFVRGNLSYLNIADRECPWGCATNETQEHFLVDCPVTKTVRFQLAETLKVPHIRQLSYANAAYGILSVPHPLDAGSMYMIISVMRYHLWQSRCRRSLGQEDVVIDLIVKSVVADLGFLKEREIRRCTSNTSKWRNINL</sequence>
<reference evidence="2" key="1">
    <citation type="journal article" date="2010" name="Science">
        <title>The genome of the Western clawed frog Xenopus tropicalis.</title>
        <authorList>
            <person name="Hellsten U."/>
            <person name="Harland R.M."/>
            <person name="Gilchrist M.J."/>
            <person name="Hendrix D."/>
            <person name="Jurka J."/>
            <person name="Kapitonov V."/>
            <person name="Ovcharenko I."/>
            <person name="Putnam N.H."/>
            <person name="Shu S."/>
            <person name="Taher L."/>
            <person name="Blitz I.L."/>
            <person name="Blumberg B."/>
            <person name="Dichmann D.S."/>
            <person name="Dubchak I."/>
            <person name="Amaya E."/>
            <person name="Detter J.C."/>
            <person name="Fletcher R."/>
            <person name="Gerhard D.S."/>
            <person name="Goodstein D."/>
            <person name="Graves T."/>
            <person name="Grigoriev I.V."/>
            <person name="Grimwood J."/>
            <person name="Kawashima T."/>
            <person name="Lindquist E."/>
            <person name="Lucas S.M."/>
            <person name="Mead P.E."/>
            <person name="Mitros T."/>
            <person name="Ogino H."/>
            <person name="Ohta Y."/>
            <person name="Poliakov A.V."/>
            <person name="Pollet N."/>
            <person name="Robert J."/>
            <person name="Salamov A."/>
            <person name="Sater A.K."/>
            <person name="Schmutz J."/>
            <person name="Terry A."/>
            <person name="Vize P.D."/>
            <person name="Warren W.C."/>
            <person name="Wells D."/>
            <person name="Wills A."/>
            <person name="Wilson R.K."/>
            <person name="Zimmerman L.B."/>
            <person name="Zorn A.M."/>
            <person name="Grainger R."/>
            <person name="Grammer T."/>
            <person name="Khokha M.K."/>
            <person name="Richardson P.M."/>
            <person name="Rokhsar D.S."/>
        </authorList>
    </citation>
    <scope>NUCLEOTIDE SEQUENCE [LARGE SCALE GENOMIC DNA]</scope>
    <source>
        <strain evidence="2">Nigerian</strain>
    </source>
</reference>
<dbReference type="PANTHER" id="PTHR19446">
    <property type="entry name" value="REVERSE TRANSCRIPTASES"/>
    <property type="match status" value="1"/>
</dbReference>
<proteinExistence type="predicted"/>
<name>A0A803JFG8_XENTR</name>
<dbReference type="Ensembl" id="ENSXETT00000117891">
    <property type="protein sequence ID" value="ENSXETP00000106642"/>
    <property type="gene ID" value="ENSXETG00000048801"/>
</dbReference>
<dbReference type="InterPro" id="IPR000477">
    <property type="entry name" value="RT_dom"/>
</dbReference>
<dbReference type="GO" id="GO:0003824">
    <property type="term" value="F:catalytic activity"/>
    <property type="evidence" value="ECO:0007669"/>
    <property type="project" value="InterPro"/>
</dbReference>
<dbReference type="InterPro" id="IPR005135">
    <property type="entry name" value="Endo/exonuclease/phosphatase"/>
</dbReference>
<accession>A0A803JFG8</accession>
<dbReference type="InterPro" id="IPR036691">
    <property type="entry name" value="Endo/exonu/phosph_ase_sf"/>
</dbReference>
<evidence type="ECO:0000313" key="2">
    <source>
        <dbReference type="Ensembl" id="ENSXETP00000106642"/>
    </source>
</evidence>
<feature type="domain" description="Reverse transcriptase" evidence="1">
    <location>
        <begin position="481"/>
        <end position="737"/>
    </location>
</feature>
<organism evidence="2">
    <name type="scientific">Xenopus tropicalis</name>
    <name type="common">Western clawed frog</name>
    <name type="synonym">Silurana tropicalis</name>
    <dbReference type="NCBI Taxonomy" id="8364"/>
    <lineage>
        <taxon>Eukaryota</taxon>
        <taxon>Metazoa</taxon>
        <taxon>Chordata</taxon>
        <taxon>Craniata</taxon>
        <taxon>Vertebrata</taxon>
        <taxon>Euteleostomi</taxon>
        <taxon>Amphibia</taxon>
        <taxon>Batrachia</taxon>
        <taxon>Anura</taxon>
        <taxon>Pipoidea</taxon>
        <taxon>Pipidae</taxon>
        <taxon>Xenopodinae</taxon>
        <taxon>Xenopus</taxon>
        <taxon>Silurana</taxon>
    </lineage>
</organism>
<dbReference type="Gene3D" id="3.60.10.10">
    <property type="entry name" value="Endonuclease/exonuclease/phosphatase"/>
    <property type="match status" value="1"/>
</dbReference>
<dbReference type="PROSITE" id="PS50878">
    <property type="entry name" value="RT_POL"/>
    <property type="match status" value="1"/>
</dbReference>
<dbReference type="GeneTree" id="ENSGT00940000176278"/>
<dbReference type="SUPFAM" id="SSF56219">
    <property type="entry name" value="DNase I-like"/>
    <property type="match status" value="1"/>
</dbReference>
<dbReference type="InParanoid" id="A0A803JFG8"/>
<protein>
    <recommendedName>
        <fullName evidence="1">Reverse transcriptase domain-containing protein</fullName>
    </recommendedName>
</protein>
<dbReference type="AlphaFoldDB" id="A0A803JFG8"/>
<dbReference type="InterPro" id="IPR043502">
    <property type="entry name" value="DNA/RNA_pol_sf"/>
</dbReference>
<dbReference type="SUPFAM" id="SSF56672">
    <property type="entry name" value="DNA/RNA polymerases"/>
    <property type="match status" value="1"/>
</dbReference>